<sequence>MDELYRHIAKEEEDGRFLASLTALTGDDWNRAAAAWREAHPEAKEPSGGDDGR</sequence>
<dbReference type="Proteomes" id="UP001589710">
    <property type="component" value="Unassembled WGS sequence"/>
</dbReference>
<protein>
    <submittedName>
        <fullName evidence="1">Uncharacterized protein</fullName>
    </submittedName>
</protein>
<proteinExistence type="predicted"/>
<gene>
    <name evidence="1" type="ORF">ACFFTL_15635</name>
</gene>
<evidence type="ECO:0000313" key="1">
    <source>
        <dbReference type="EMBL" id="MFB9573707.1"/>
    </source>
</evidence>
<reference evidence="1 2" key="1">
    <citation type="submission" date="2024-09" db="EMBL/GenBank/DDBJ databases">
        <authorList>
            <person name="Sun Q."/>
            <person name="Mori K."/>
        </authorList>
    </citation>
    <scope>NUCLEOTIDE SEQUENCE [LARGE SCALE GENOMIC DNA]</scope>
    <source>
        <strain evidence="1 2">JCM 3331</strain>
    </source>
</reference>
<name>A0ABV5R7F7_9ACTN</name>
<accession>A0ABV5R7F7</accession>
<dbReference type="EMBL" id="JBHMCG010000064">
    <property type="protein sequence ID" value="MFB9573707.1"/>
    <property type="molecule type" value="Genomic_DNA"/>
</dbReference>
<keyword evidence="2" id="KW-1185">Reference proteome</keyword>
<dbReference type="RefSeq" id="WP_345516758.1">
    <property type="nucleotide sequence ID" value="NZ_BAAAXD010000039.1"/>
</dbReference>
<organism evidence="1 2">
    <name type="scientific">Streptomyces yanii</name>
    <dbReference type="NCBI Taxonomy" id="78510"/>
    <lineage>
        <taxon>Bacteria</taxon>
        <taxon>Bacillati</taxon>
        <taxon>Actinomycetota</taxon>
        <taxon>Actinomycetes</taxon>
        <taxon>Kitasatosporales</taxon>
        <taxon>Streptomycetaceae</taxon>
        <taxon>Streptomyces</taxon>
    </lineage>
</organism>
<comment type="caution">
    <text evidence="1">The sequence shown here is derived from an EMBL/GenBank/DDBJ whole genome shotgun (WGS) entry which is preliminary data.</text>
</comment>
<evidence type="ECO:0000313" key="2">
    <source>
        <dbReference type="Proteomes" id="UP001589710"/>
    </source>
</evidence>